<evidence type="ECO:0000313" key="6">
    <source>
        <dbReference type="EMBL" id="MFC4132432.1"/>
    </source>
</evidence>
<feature type="DNA-binding region" description="H-T-H motif" evidence="4">
    <location>
        <begin position="29"/>
        <end position="48"/>
    </location>
</feature>
<evidence type="ECO:0000256" key="4">
    <source>
        <dbReference type="PROSITE-ProRule" id="PRU00335"/>
    </source>
</evidence>
<protein>
    <submittedName>
        <fullName evidence="6">TetR family transcriptional regulator</fullName>
    </submittedName>
</protein>
<keyword evidence="2 4" id="KW-0238">DNA-binding</keyword>
<feature type="domain" description="HTH tetR-type" evidence="5">
    <location>
        <begin position="4"/>
        <end position="66"/>
    </location>
</feature>
<dbReference type="SUPFAM" id="SSF46689">
    <property type="entry name" value="Homeodomain-like"/>
    <property type="match status" value="1"/>
</dbReference>
<dbReference type="PROSITE" id="PS50977">
    <property type="entry name" value="HTH_TETR_2"/>
    <property type="match status" value="1"/>
</dbReference>
<accession>A0ABV8LQ44</accession>
<dbReference type="Gene3D" id="1.10.10.60">
    <property type="entry name" value="Homeodomain-like"/>
    <property type="match status" value="1"/>
</dbReference>
<gene>
    <name evidence="6" type="ORF">ACFOZ4_17630</name>
</gene>
<dbReference type="SUPFAM" id="SSF48498">
    <property type="entry name" value="Tetracyclin repressor-like, C-terminal domain"/>
    <property type="match status" value="1"/>
</dbReference>
<dbReference type="InterPro" id="IPR039536">
    <property type="entry name" value="TetR_C_Proteobacteria"/>
</dbReference>
<dbReference type="Proteomes" id="UP001595816">
    <property type="component" value="Unassembled WGS sequence"/>
</dbReference>
<evidence type="ECO:0000256" key="3">
    <source>
        <dbReference type="ARBA" id="ARBA00023163"/>
    </source>
</evidence>
<evidence type="ECO:0000256" key="1">
    <source>
        <dbReference type="ARBA" id="ARBA00023015"/>
    </source>
</evidence>
<comment type="caution">
    <text evidence="6">The sequence shown here is derived from an EMBL/GenBank/DDBJ whole genome shotgun (WGS) entry which is preliminary data.</text>
</comment>
<name>A0ABV8LQ44_9ACTN</name>
<keyword evidence="1" id="KW-0805">Transcription regulation</keyword>
<dbReference type="RefSeq" id="WP_253753252.1">
    <property type="nucleotide sequence ID" value="NZ_JAMZDZ010000001.1"/>
</dbReference>
<dbReference type="PANTHER" id="PTHR30055:SF234">
    <property type="entry name" value="HTH-TYPE TRANSCRIPTIONAL REGULATOR BETI"/>
    <property type="match status" value="1"/>
</dbReference>
<reference evidence="7" key="1">
    <citation type="journal article" date="2019" name="Int. J. Syst. Evol. Microbiol.">
        <title>The Global Catalogue of Microorganisms (GCM) 10K type strain sequencing project: providing services to taxonomists for standard genome sequencing and annotation.</title>
        <authorList>
            <consortium name="The Broad Institute Genomics Platform"/>
            <consortium name="The Broad Institute Genome Sequencing Center for Infectious Disease"/>
            <person name="Wu L."/>
            <person name="Ma J."/>
        </authorList>
    </citation>
    <scope>NUCLEOTIDE SEQUENCE [LARGE SCALE GENOMIC DNA]</scope>
    <source>
        <strain evidence="7">CGMCC 4.7289</strain>
    </source>
</reference>
<dbReference type="InterPro" id="IPR001647">
    <property type="entry name" value="HTH_TetR"/>
</dbReference>
<evidence type="ECO:0000313" key="7">
    <source>
        <dbReference type="Proteomes" id="UP001595816"/>
    </source>
</evidence>
<sequence length="202" mass="22014">MPETSTRQRIIAAASRLFAERGYAKTSVADIQTAVGLTGGSGALYKHFRSKEELLRAVVDEHVAHYEAEKTLPFAASGEVHGLDDVSAVLERLGRVVLARLDLSVENIRITFRELDQFPELLEILHARLMRPLYAEVADWLAQQAAAGRVPAVDAQATSAVLVGSLTYYPIYRVLLGEPEAGVDQDRFLKAWVAVGTAALTA</sequence>
<proteinExistence type="predicted"/>
<dbReference type="InterPro" id="IPR009057">
    <property type="entry name" value="Homeodomain-like_sf"/>
</dbReference>
<dbReference type="PANTHER" id="PTHR30055">
    <property type="entry name" value="HTH-TYPE TRANSCRIPTIONAL REGULATOR RUTR"/>
    <property type="match status" value="1"/>
</dbReference>
<dbReference type="InterPro" id="IPR050109">
    <property type="entry name" value="HTH-type_TetR-like_transc_reg"/>
</dbReference>
<evidence type="ECO:0000259" key="5">
    <source>
        <dbReference type="PROSITE" id="PS50977"/>
    </source>
</evidence>
<dbReference type="Gene3D" id="1.10.357.10">
    <property type="entry name" value="Tetracycline Repressor, domain 2"/>
    <property type="match status" value="1"/>
</dbReference>
<keyword evidence="3" id="KW-0804">Transcription</keyword>
<dbReference type="Pfam" id="PF14246">
    <property type="entry name" value="TetR_C_7"/>
    <property type="match status" value="1"/>
</dbReference>
<dbReference type="InterPro" id="IPR036271">
    <property type="entry name" value="Tet_transcr_reg_TetR-rel_C_sf"/>
</dbReference>
<organism evidence="6 7">
    <name type="scientific">Hamadaea flava</name>
    <dbReference type="NCBI Taxonomy" id="1742688"/>
    <lineage>
        <taxon>Bacteria</taxon>
        <taxon>Bacillati</taxon>
        <taxon>Actinomycetota</taxon>
        <taxon>Actinomycetes</taxon>
        <taxon>Micromonosporales</taxon>
        <taxon>Micromonosporaceae</taxon>
        <taxon>Hamadaea</taxon>
    </lineage>
</organism>
<dbReference type="Pfam" id="PF00440">
    <property type="entry name" value="TetR_N"/>
    <property type="match status" value="1"/>
</dbReference>
<dbReference type="EMBL" id="JBHSAY010000009">
    <property type="protein sequence ID" value="MFC4132432.1"/>
    <property type="molecule type" value="Genomic_DNA"/>
</dbReference>
<evidence type="ECO:0000256" key="2">
    <source>
        <dbReference type="ARBA" id="ARBA00023125"/>
    </source>
</evidence>
<keyword evidence="7" id="KW-1185">Reference proteome</keyword>